<keyword evidence="2" id="KW-0677">Repeat</keyword>
<dbReference type="Pfam" id="PF02178">
    <property type="entry name" value="AT_hook"/>
    <property type="match status" value="4"/>
</dbReference>
<dbReference type="GO" id="GO:0006355">
    <property type="term" value="P:regulation of DNA-templated transcription"/>
    <property type="evidence" value="ECO:0007669"/>
    <property type="project" value="InterPro"/>
</dbReference>
<dbReference type="GO" id="GO:0005730">
    <property type="term" value="C:nucleolus"/>
    <property type="evidence" value="ECO:0007669"/>
    <property type="project" value="TreeGrafter"/>
</dbReference>
<evidence type="ECO:0000256" key="4">
    <source>
        <dbReference type="ARBA" id="ARBA00023242"/>
    </source>
</evidence>
<dbReference type="SMART" id="SM00526">
    <property type="entry name" value="H15"/>
    <property type="match status" value="1"/>
</dbReference>
<name>A0A8J5GXT1_ZINOF</name>
<evidence type="ECO:0000313" key="8">
    <source>
        <dbReference type="Proteomes" id="UP000734854"/>
    </source>
</evidence>
<evidence type="ECO:0000256" key="2">
    <source>
        <dbReference type="ARBA" id="ARBA00022737"/>
    </source>
</evidence>
<dbReference type="GO" id="GO:0006334">
    <property type="term" value="P:nucleosome assembly"/>
    <property type="evidence" value="ECO:0007669"/>
    <property type="project" value="InterPro"/>
</dbReference>
<evidence type="ECO:0000256" key="1">
    <source>
        <dbReference type="ARBA" id="ARBA00004123"/>
    </source>
</evidence>
<dbReference type="GO" id="GO:0031492">
    <property type="term" value="F:nucleosomal DNA binding"/>
    <property type="evidence" value="ECO:0007669"/>
    <property type="project" value="TreeGrafter"/>
</dbReference>
<keyword evidence="4" id="KW-0539">Nucleus</keyword>
<dbReference type="PANTHER" id="PTHR11467">
    <property type="entry name" value="HISTONE H1"/>
    <property type="match status" value="1"/>
</dbReference>
<dbReference type="PRINTS" id="PR00930">
    <property type="entry name" value="HIGHMOBLTYIY"/>
</dbReference>
<keyword evidence="8" id="KW-1185">Reference proteome</keyword>
<reference evidence="7 8" key="1">
    <citation type="submission" date="2020-08" db="EMBL/GenBank/DDBJ databases">
        <title>Plant Genome Project.</title>
        <authorList>
            <person name="Zhang R.-G."/>
        </authorList>
    </citation>
    <scope>NUCLEOTIDE SEQUENCE [LARGE SCALE GENOMIC DNA]</scope>
    <source>
        <tissue evidence="7">Rhizome</tissue>
    </source>
</reference>
<dbReference type="GO" id="GO:0000786">
    <property type="term" value="C:nucleosome"/>
    <property type="evidence" value="ECO:0007669"/>
    <property type="project" value="InterPro"/>
</dbReference>
<dbReference type="AlphaFoldDB" id="A0A8J5GXT1"/>
<dbReference type="InterPro" id="IPR000116">
    <property type="entry name" value="HMGA"/>
</dbReference>
<feature type="region of interest" description="Disordered" evidence="5">
    <location>
        <begin position="101"/>
        <end position="205"/>
    </location>
</feature>
<dbReference type="EMBL" id="JACMSC010000007">
    <property type="protein sequence ID" value="KAG6515037.1"/>
    <property type="molecule type" value="Genomic_DNA"/>
</dbReference>
<dbReference type="SUPFAM" id="SSF46785">
    <property type="entry name" value="Winged helix' DNA-binding domain"/>
    <property type="match status" value="1"/>
</dbReference>
<dbReference type="InterPro" id="IPR017956">
    <property type="entry name" value="AT_hook_DNA-bd_motif"/>
</dbReference>
<protein>
    <recommendedName>
        <fullName evidence="6">H15 domain-containing protein</fullName>
    </recommendedName>
</protein>
<dbReference type="Proteomes" id="UP000734854">
    <property type="component" value="Unassembled WGS sequence"/>
</dbReference>
<dbReference type="GO" id="GO:0003690">
    <property type="term" value="F:double-stranded DNA binding"/>
    <property type="evidence" value="ECO:0007669"/>
    <property type="project" value="TreeGrafter"/>
</dbReference>
<dbReference type="PROSITE" id="PS51504">
    <property type="entry name" value="H15"/>
    <property type="match status" value="1"/>
</dbReference>
<dbReference type="InterPro" id="IPR036388">
    <property type="entry name" value="WH-like_DNA-bd_sf"/>
</dbReference>
<comment type="subcellular location">
    <subcellularLocation>
        <location evidence="1">Nucleus</location>
    </subcellularLocation>
</comment>
<evidence type="ECO:0000256" key="3">
    <source>
        <dbReference type="ARBA" id="ARBA00023125"/>
    </source>
</evidence>
<keyword evidence="3" id="KW-0238">DNA-binding</keyword>
<sequence length="205" mass="21806">MASAAEEDGKAYPKVGRFDWFLCLRLCLTVLTRSGKTAINGFFSLLQMIMEAISVLGDADRSAISNHIESNNHDLPPDHASLLEAHLDRLRESGELLLVDEKYSKPGGSQATAKRGRGRPPKPKPDVLTGAELPSPRPRGRPPKAKDPLETAVKKAAAGFPRARGRPPKAEKAAGSTPSGAVVVGVKRGRGRPPKAKPALVAEAV</sequence>
<comment type="caution">
    <text evidence="7">The sequence shown here is derived from an EMBL/GenBank/DDBJ whole genome shotgun (WGS) entry which is preliminary data.</text>
</comment>
<dbReference type="InterPro" id="IPR036390">
    <property type="entry name" value="WH_DNA-bd_sf"/>
</dbReference>
<feature type="domain" description="H15" evidence="6">
    <location>
        <begin position="41"/>
        <end position="107"/>
    </location>
</feature>
<evidence type="ECO:0000256" key="5">
    <source>
        <dbReference type="SAM" id="MobiDB-lite"/>
    </source>
</evidence>
<gene>
    <name evidence="7" type="ORF">ZIOFF_025415</name>
</gene>
<evidence type="ECO:0000313" key="7">
    <source>
        <dbReference type="EMBL" id="KAG6515037.1"/>
    </source>
</evidence>
<dbReference type="GO" id="GO:0030261">
    <property type="term" value="P:chromosome condensation"/>
    <property type="evidence" value="ECO:0007669"/>
    <property type="project" value="TreeGrafter"/>
</dbReference>
<accession>A0A8J5GXT1</accession>
<dbReference type="InterPro" id="IPR005818">
    <property type="entry name" value="Histone_H1/H5_H15"/>
</dbReference>
<organism evidence="7 8">
    <name type="scientific">Zingiber officinale</name>
    <name type="common">Ginger</name>
    <name type="synonym">Amomum zingiber</name>
    <dbReference type="NCBI Taxonomy" id="94328"/>
    <lineage>
        <taxon>Eukaryota</taxon>
        <taxon>Viridiplantae</taxon>
        <taxon>Streptophyta</taxon>
        <taxon>Embryophyta</taxon>
        <taxon>Tracheophyta</taxon>
        <taxon>Spermatophyta</taxon>
        <taxon>Magnoliopsida</taxon>
        <taxon>Liliopsida</taxon>
        <taxon>Zingiberales</taxon>
        <taxon>Zingiberaceae</taxon>
        <taxon>Zingiber</taxon>
    </lineage>
</organism>
<dbReference type="PRINTS" id="PR00929">
    <property type="entry name" value="ATHOOK"/>
</dbReference>
<dbReference type="GO" id="GO:0045910">
    <property type="term" value="P:negative regulation of DNA recombination"/>
    <property type="evidence" value="ECO:0007669"/>
    <property type="project" value="TreeGrafter"/>
</dbReference>
<feature type="compositionally biased region" description="Basic and acidic residues" evidence="5">
    <location>
        <begin position="144"/>
        <end position="153"/>
    </location>
</feature>
<dbReference type="SMART" id="SM00384">
    <property type="entry name" value="AT_hook"/>
    <property type="match status" value="4"/>
</dbReference>
<dbReference type="PANTHER" id="PTHR11467:SF162">
    <property type="entry name" value="HMG-Y-RELATED PROTEIN A"/>
    <property type="match status" value="1"/>
</dbReference>
<dbReference type="Gene3D" id="1.10.10.10">
    <property type="entry name" value="Winged helix-like DNA-binding domain superfamily/Winged helix DNA-binding domain"/>
    <property type="match status" value="1"/>
</dbReference>
<proteinExistence type="predicted"/>
<evidence type="ECO:0000259" key="6">
    <source>
        <dbReference type="PROSITE" id="PS51504"/>
    </source>
</evidence>